<protein>
    <submittedName>
        <fullName evidence="1">Uncharacterized protein</fullName>
    </submittedName>
</protein>
<evidence type="ECO:0000313" key="1">
    <source>
        <dbReference type="EMBL" id="KAJ8556123.1"/>
    </source>
</evidence>
<gene>
    <name evidence="1" type="ORF">K7X08_022881</name>
</gene>
<dbReference type="AlphaFoldDB" id="A0A9Q1MBF1"/>
<sequence length="80" mass="9158">MKKQTAPEVITNDLRSDKTANDAVVDTKILCLSINDGRSKFTMEINKCCSNLIGNPQSTSPRYAMKEIMWKYTRVKQKRC</sequence>
<name>A0A9Q1MBF1_9SOLA</name>
<evidence type="ECO:0000313" key="2">
    <source>
        <dbReference type="Proteomes" id="UP001152561"/>
    </source>
</evidence>
<reference evidence="2" key="1">
    <citation type="journal article" date="2023" name="Proc. Natl. Acad. Sci. U.S.A.">
        <title>Genomic and structural basis for evolution of tropane alkaloid biosynthesis.</title>
        <authorList>
            <person name="Wanga Y.-J."/>
            <person name="Taina T."/>
            <person name="Yua J.-Y."/>
            <person name="Lia J."/>
            <person name="Xua B."/>
            <person name="Chenc J."/>
            <person name="D'Auriad J.C."/>
            <person name="Huanga J.-P."/>
            <person name="Huanga S.-X."/>
        </authorList>
    </citation>
    <scope>NUCLEOTIDE SEQUENCE [LARGE SCALE GENOMIC DNA]</scope>
    <source>
        <strain evidence="2">cv. KIB-2019</strain>
    </source>
</reference>
<dbReference type="EMBL" id="JAJAGQ010000008">
    <property type="protein sequence ID" value="KAJ8556123.1"/>
    <property type="molecule type" value="Genomic_DNA"/>
</dbReference>
<organism evidence="1 2">
    <name type="scientific">Anisodus acutangulus</name>
    <dbReference type="NCBI Taxonomy" id="402998"/>
    <lineage>
        <taxon>Eukaryota</taxon>
        <taxon>Viridiplantae</taxon>
        <taxon>Streptophyta</taxon>
        <taxon>Embryophyta</taxon>
        <taxon>Tracheophyta</taxon>
        <taxon>Spermatophyta</taxon>
        <taxon>Magnoliopsida</taxon>
        <taxon>eudicotyledons</taxon>
        <taxon>Gunneridae</taxon>
        <taxon>Pentapetalae</taxon>
        <taxon>asterids</taxon>
        <taxon>lamiids</taxon>
        <taxon>Solanales</taxon>
        <taxon>Solanaceae</taxon>
        <taxon>Solanoideae</taxon>
        <taxon>Hyoscyameae</taxon>
        <taxon>Anisodus</taxon>
    </lineage>
</organism>
<keyword evidence="2" id="KW-1185">Reference proteome</keyword>
<accession>A0A9Q1MBF1</accession>
<comment type="caution">
    <text evidence="1">The sequence shown here is derived from an EMBL/GenBank/DDBJ whole genome shotgun (WGS) entry which is preliminary data.</text>
</comment>
<proteinExistence type="predicted"/>
<dbReference type="Proteomes" id="UP001152561">
    <property type="component" value="Unassembled WGS sequence"/>
</dbReference>